<dbReference type="NCBIfam" id="TIGR03592">
    <property type="entry name" value="yidC_oxa1_cterm"/>
    <property type="match status" value="1"/>
</dbReference>
<keyword evidence="3" id="KW-1003">Cell membrane</keyword>
<dbReference type="PANTHER" id="PTHR12428">
    <property type="entry name" value="OXA1"/>
    <property type="match status" value="1"/>
</dbReference>
<reference evidence="13" key="1">
    <citation type="journal article" date="2020" name="mSystems">
        <title>Genome- and Community-Level Interaction Insights into Carbon Utilization and Element Cycling Functions of Hydrothermarchaeota in Hydrothermal Sediment.</title>
        <authorList>
            <person name="Zhou Z."/>
            <person name="Liu Y."/>
            <person name="Xu W."/>
            <person name="Pan J."/>
            <person name="Luo Z.H."/>
            <person name="Li M."/>
        </authorList>
    </citation>
    <scope>NUCLEOTIDE SEQUENCE [LARGE SCALE GENOMIC DNA]</scope>
    <source>
        <strain evidence="13">HyVt-80</strain>
    </source>
</reference>
<keyword evidence="4 9" id="KW-0812">Transmembrane</keyword>
<evidence type="ECO:0000256" key="6">
    <source>
        <dbReference type="ARBA" id="ARBA00022989"/>
    </source>
</evidence>
<feature type="coiled-coil region" evidence="10">
    <location>
        <begin position="282"/>
        <end position="309"/>
    </location>
</feature>
<dbReference type="GO" id="GO:0005886">
    <property type="term" value="C:plasma membrane"/>
    <property type="evidence" value="ECO:0007669"/>
    <property type="project" value="UniProtKB-SubCell"/>
</dbReference>
<feature type="transmembrane region" description="Helical" evidence="11">
    <location>
        <begin position="310"/>
        <end position="334"/>
    </location>
</feature>
<dbReference type="InterPro" id="IPR047196">
    <property type="entry name" value="YidC_ALB_C"/>
</dbReference>
<evidence type="ECO:0000256" key="8">
    <source>
        <dbReference type="ARBA" id="ARBA00023186"/>
    </source>
</evidence>
<sequence length="354" mass="40787">MRKLVVLALIAISILIFAKNEVYVNQTETGIRVVTRFREIEFDNNGNLRNVFLVVNQRTHIFESDGDGFNLLTPDGSEVTAVVSSFVEGEEIGSGVYSGDVSLTYVYDNGVKKTFTVKNVPDYLMIVNIETPDTLTLTLPRVWYESNDRMIMDYFISFAPKGKVLSLCKTSSSSVVGNEIEVVGKASVVSHMGPYKKIFLKKLFPEDYDLLIEQMKTIDGTSSWYDPVFYPLVWFFWWLFEITKNFGWTIIIFTIIVRFILYPLYHAQTKSLIKMRKLQPKVEAIRKKYKNAQKQQEELMKLYKEEKVNPAGGCLMLLVQLPVFFLLFAVIRYFQEEFAFGSRFLLWNDLSIGG</sequence>
<evidence type="ECO:0000256" key="4">
    <source>
        <dbReference type="ARBA" id="ARBA00022692"/>
    </source>
</evidence>
<comment type="similarity">
    <text evidence="9">Belongs to the OXA1/ALB3/YidC family.</text>
</comment>
<name>A0A7C5HWS0_9BACT</name>
<evidence type="ECO:0000256" key="1">
    <source>
        <dbReference type="ARBA" id="ARBA00004651"/>
    </source>
</evidence>
<dbReference type="EMBL" id="DRTH01000157">
    <property type="protein sequence ID" value="HHF08649.1"/>
    <property type="molecule type" value="Genomic_DNA"/>
</dbReference>
<keyword evidence="7 11" id="KW-0472">Membrane</keyword>
<keyword evidence="10" id="KW-0175">Coiled coil</keyword>
<dbReference type="InterPro" id="IPR028055">
    <property type="entry name" value="YidC/Oxa/ALB_C"/>
</dbReference>
<dbReference type="GO" id="GO:0032977">
    <property type="term" value="F:membrane insertase activity"/>
    <property type="evidence" value="ECO:0007669"/>
    <property type="project" value="InterPro"/>
</dbReference>
<evidence type="ECO:0000256" key="11">
    <source>
        <dbReference type="SAM" id="Phobius"/>
    </source>
</evidence>
<evidence type="ECO:0000256" key="10">
    <source>
        <dbReference type="SAM" id="Coils"/>
    </source>
</evidence>
<keyword evidence="8" id="KW-0143">Chaperone</keyword>
<dbReference type="Proteomes" id="UP000886129">
    <property type="component" value="Unassembled WGS sequence"/>
</dbReference>
<evidence type="ECO:0000256" key="9">
    <source>
        <dbReference type="RuleBase" id="RU003945"/>
    </source>
</evidence>
<dbReference type="CDD" id="cd20070">
    <property type="entry name" value="5TM_YidC_Alb3"/>
    <property type="match status" value="1"/>
</dbReference>
<accession>A0A7C5HWS0</accession>
<feature type="non-terminal residue" evidence="13">
    <location>
        <position position="354"/>
    </location>
</feature>
<evidence type="ECO:0000259" key="12">
    <source>
        <dbReference type="Pfam" id="PF02096"/>
    </source>
</evidence>
<keyword evidence="6 11" id="KW-1133">Transmembrane helix</keyword>
<dbReference type="Pfam" id="PF02096">
    <property type="entry name" value="60KD_IMP"/>
    <property type="match status" value="1"/>
</dbReference>
<dbReference type="PANTHER" id="PTHR12428:SF65">
    <property type="entry name" value="CYTOCHROME C OXIDASE ASSEMBLY PROTEIN COX18, MITOCHONDRIAL"/>
    <property type="match status" value="1"/>
</dbReference>
<dbReference type="GO" id="GO:0051205">
    <property type="term" value="P:protein insertion into membrane"/>
    <property type="evidence" value="ECO:0007669"/>
    <property type="project" value="TreeGrafter"/>
</dbReference>
<evidence type="ECO:0000256" key="3">
    <source>
        <dbReference type="ARBA" id="ARBA00022475"/>
    </source>
</evidence>
<evidence type="ECO:0000256" key="5">
    <source>
        <dbReference type="ARBA" id="ARBA00022927"/>
    </source>
</evidence>
<gene>
    <name evidence="13" type="ORF">ENL26_02610</name>
</gene>
<dbReference type="InterPro" id="IPR001708">
    <property type="entry name" value="YidC/ALB3/OXA1/COX18"/>
</dbReference>
<evidence type="ECO:0000256" key="2">
    <source>
        <dbReference type="ARBA" id="ARBA00022448"/>
    </source>
</evidence>
<protein>
    <submittedName>
        <fullName evidence="13">YidC/Oxa1 family membrane protein insertase</fullName>
    </submittedName>
</protein>
<dbReference type="AlphaFoldDB" id="A0A7C5HWS0"/>
<keyword evidence="2" id="KW-0813">Transport</keyword>
<keyword evidence="5" id="KW-0653">Protein transport</keyword>
<organism evidence="13">
    <name type="scientific">Kosmotoga arenicorallina</name>
    <dbReference type="NCBI Taxonomy" id="688066"/>
    <lineage>
        <taxon>Bacteria</taxon>
        <taxon>Thermotogati</taxon>
        <taxon>Thermotogota</taxon>
        <taxon>Thermotogae</taxon>
        <taxon>Kosmotogales</taxon>
        <taxon>Kosmotogaceae</taxon>
        <taxon>Kosmotoga</taxon>
    </lineage>
</organism>
<dbReference type="CDD" id="cd19668">
    <property type="entry name" value="TmYidC_peri"/>
    <property type="match status" value="1"/>
</dbReference>
<feature type="domain" description="Membrane insertase YidC/Oxa/ALB C-terminal" evidence="12">
    <location>
        <begin position="246"/>
        <end position="351"/>
    </location>
</feature>
<evidence type="ECO:0000313" key="13">
    <source>
        <dbReference type="EMBL" id="HHF08649.1"/>
    </source>
</evidence>
<comment type="subcellular location">
    <subcellularLocation>
        <location evidence="1">Cell membrane</location>
        <topology evidence="1">Multi-pass membrane protein</topology>
    </subcellularLocation>
    <subcellularLocation>
        <location evidence="9">Membrane</location>
        <topology evidence="9">Multi-pass membrane protein</topology>
    </subcellularLocation>
</comment>
<dbReference type="GO" id="GO:0015031">
    <property type="term" value="P:protein transport"/>
    <property type="evidence" value="ECO:0007669"/>
    <property type="project" value="UniProtKB-KW"/>
</dbReference>
<comment type="caution">
    <text evidence="13">The sequence shown here is derived from an EMBL/GenBank/DDBJ whole genome shotgun (WGS) entry which is preliminary data.</text>
</comment>
<evidence type="ECO:0000256" key="7">
    <source>
        <dbReference type="ARBA" id="ARBA00023136"/>
    </source>
</evidence>
<proteinExistence type="inferred from homology"/>
<feature type="transmembrane region" description="Helical" evidence="11">
    <location>
        <begin position="247"/>
        <end position="265"/>
    </location>
</feature>